<dbReference type="KEGG" id="vg:55611838"/>
<dbReference type="GeneID" id="55611838"/>
<evidence type="ECO:0000313" key="3">
    <source>
        <dbReference type="Proteomes" id="UP000267142"/>
    </source>
</evidence>
<sequence>MAVSAYEPIKKFEDWYDRYDLNERNGCVATFNISKCAAKITSQFDRAKREMDIRVKNYDNLIKLVDAEVISEKPDLPNVSSGEVAGMIRRMARNLVQHTPNVEVISKFDDDGAAGVFAAHILKAKIIGDDLYSNDMQQNLFASAKNSLTLGFDAVVPILQQDAAGGWFMKYDNIFYRDVFPDPGVKDIKDAKVVFVRRYLTKADVHALVRNQTSGWDPYALKTMLENNPPARDRDSVDHQSSKHHSMPEGYEIITYYNSYGDPFLTWDERTKMLLRVERNKDPLKRHPVFFLIMEKDLNQPLGKSQVELVLGRQEFQDLMFNGAMKMWYRNINPPILGIGWNSQATPNIGPGKFIPISNPNSELKPMEMSTQTLLQYNQISTANAGNMVQQLGAADQQMATMNGAGGGMSQTPQGVEAQQAMVDITTNNFQKAIENFFSRYCSYALTLYFAELKGTVENIVPTADARRAMLNGGLVLEDVIGPEGQVVREADFDEDGKLNLVFDDLATEYFVRTIPGSLVEMEDEKQLRVLNAMFVPLSQMMPALAAAGNQEALRNATSVLEFIMQREIELSGSAHSAELSRLFREGPTDALTAQQQFQRDFEDRLNAADGIQAERLALEAEEKAQTREQIGLLRQSMDAIMGHLGIPGATTEAVTPETGL</sequence>
<dbReference type="Proteomes" id="UP000267142">
    <property type="component" value="Segment"/>
</dbReference>
<feature type="compositionally biased region" description="Basic and acidic residues" evidence="1">
    <location>
        <begin position="231"/>
        <end position="241"/>
    </location>
</feature>
<organism evidence="2 3">
    <name type="scientific">Microbacterium phage Burro</name>
    <dbReference type="NCBI Taxonomy" id="2315703"/>
    <lineage>
        <taxon>Viruses</taxon>
        <taxon>Duplodnaviria</taxon>
        <taxon>Heunggongvirae</taxon>
        <taxon>Uroviricota</taxon>
        <taxon>Caudoviricetes</taxon>
        <taxon>Burrovirus</taxon>
        <taxon>Burrovirus burro</taxon>
    </lineage>
</organism>
<name>A0A386KP18_9CAUD</name>
<dbReference type="EMBL" id="MH825698">
    <property type="protein sequence ID" value="AYD86171.1"/>
    <property type="molecule type" value="Genomic_DNA"/>
</dbReference>
<proteinExistence type="predicted"/>
<evidence type="ECO:0000313" key="2">
    <source>
        <dbReference type="EMBL" id="AYD86171.1"/>
    </source>
</evidence>
<keyword evidence="3" id="KW-1185">Reference proteome</keyword>
<evidence type="ECO:0000256" key="1">
    <source>
        <dbReference type="SAM" id="MobiDB-lite"/>
    </source>
</evidence>
<dbReference type="RefSeq" id="YP_009841647.1">
    <property type="nucleotide sequence ID" value="NC_048733.1"/>
</dbReference>
<reference evidence="2 3" key="1">
    <citation type="submission" date="2018-08" db="EMBL/GenBank/DDBJ databases">
        <authorList>
            <person name="Solberg C.E."/>
            <person name="Bonilla J.A."/>
            <person name="Klyczek K."/>
            <person name="Garlena R.A."/>
            <person name="Russell D.A."/>
            <person name="Pope W.H."/>
            <person name="Jacobs-Sera D."/>
            <person name="Hatfull G.F."/>
        </authorList>
    </citation>
    <scope>NUCLEOTIDE SEQUENCE [LARGE SCALE GENOMIC DNA]</scope>
</reference>
<protein>
    <submittedName>
        <fullName evidence="2">Portal protein</fullName>
    </submittedName>
</protein>
<accession>A0A386KP18</accession>
<gene>
    <name evidence="2" type="primary">28</name>
    <name evidence="2" type="ORF">SEA_BURRO_28</name>
</gene>
<feature type="region of interest" description="Disordered" evidence="1">
    <location>
        <begin position="227"/>
        <end position="246"/>
    </location>
</feature>